<feature type="domain" description="Ras-GEF" evidence="4">
    <location>
        <begin position="888"/>
        <end position="1134"/>
    </location>
</feature>
<dbReference type="InterPro" id="IPR001895">
    <property type="entry name" value="RASGEF_cat_dom"/>
</dbReference>
<name>A0ABQ8X2E6_9EUKA</name>
<feature type="compositionally biased region" description="Basic and acidic residues" evidence="3">
    <location>
        <begin position="65"/>
        <end position="85"/>
    </location>
</feature>
<feature type="compositionally biased region" description="Polar residues" evidence="3">
    <location>
        <begin position="1"/>
        <end position="11"/>
    </location>
</feature>
<feature type="region of interest" description="Disordered" evidence="3">
    <location>
        <begin position="59"/>
        <end position="87"/>
    </location>
</feature>
<dbReference type="Gene3D" id="1.10.840.10">
    <property type="entry name" value="Ras guanine-nucleotide exchange factors catalytic domain"/>
    <property type="match status" value="2"/>
</dbReference>
<dbReference type="PANTHER" id="PTHR23113:SF368">
    <property type="entry name" value="CELL DIVISION CONTROL PROTEIN 25"/>
    <property type="match status" value="1"/>
</dbReference>
<gene>
    <name evidence="6" type="ORF">M0813_10344</name>
</gene>
<dbReference type="Proteomes" id="UP001150062">
    <property type="component" value="Unassembled WGS sequence"/>
</dbReference>
<sequence>MTTFLPNNPLQETKETQEWKKYLRTKPPQREYKFLTRQAPIKRSGRIAKAGNKSYSLESLFSSSQEEKEQRRKFKEEEEKEQEKKKEKRIVSAKGGIQFITCGKLETILDYLTLKNTFDSEFFDNFLLVYKLVLDFETLFNSLVSYYYGFSSNKETNLDFHILCVKEAKLRFFQIIQRWIVVQPADFGSNLQFVEGVVKPFLEKELIKINSKGTQSLLIQIETQILNSSLDNKEINYLYDKLPTPILPKDLTKLSIFKIDPKELARQITLIEHKFFSIINENEFYYVNKKEKEESIYTQNTTTNNNNYNQKNNLMNNSNFLKIFQFENQLKNNKKNNLFDNLKKSQQNFLKLKNWCVSQILHSSRKFKTYDNENIKKNKTILNNKEERIEIIEKFILCANYCLKYNNFNSLFAIINAIQSQPIIRLIDTWELLNPNIRKILQKLVMITNPKNYYQNYKKKFKNCTSPSIPFIDLIIYDISIIDYFYPTFLDNDNNKLKKSIINIEKLNKLAKIFQKIRSLQKFKYKFIPINQIIYWISNDNNNNNNNNNNNYNNNNNININNNKNIVQYFLNQSKKLENNFDNKLIEKINDLLLNNLFTNEKLNWDPNYQSKKNLINCWTPKLRLSIKESNLILINFEKQEKKVFKKPSNKIGNNNDNTTTSDFDSLEEFLKYICFNTNGSNIKNIHFLLSTYPIYSNCNELLNAMKKIYSTGYPRNLNWNKDKINIYNNTVAKTTKLNIVKILKIWIQNYYYYFINNASLIQELKNFINNIISKDNEMKKFAVLLFQILQIMGNRGESINKHIQNFIIENEKLKDKETKNAKDSNNKHVMGKEHKGTGEKERENEKENEKEKEREKEVEKGMNKIVKVPKPVIPEKNFQTLIFSQIDNDEFVRQITLIEFQLFEKIKPIEFLEQKWLMNSQTNQCNNLLKFLNHFNSFINWLVSKIISQKEIQKRVSLISKLIKIAEKCLQINNLNTLIEIIIALTHPAIYRLRQTWNKIPKDLIQTWKNISRFSKKSNNYKELKQKLKSTQISPNPVLPYLGIFLSDLISIDNLHPNFISSSNLNNNNNNKKKINFIKMKKISKIILQIKKFQKLKYYFLSVNEIQDFILNDFTELIQYETLYQTSLQLEQSVEN</sequence>
<dbReference type="Pfam" id="PF00617">
    <property type="entry name" value="RasGEF"/>
    <property type="match status" value="2"/>
</dbReference>
<dbReference type="PANTHER" id="PTHR23113">
    <property type="entry name" value="GUANINE NUCLEOTIDE EXCHANGE FACTOR"/>
    <property type="match status" value="1"/>
</dbReference>
<reference evidence="6" key="1">
    <citation type="submission" date="2022-08" db="EMBL/GenBank/DDBJ databases">
        <title>Novel sulfate-reducing endosymbionts in the free-living metamonad Anaeramoeba.</title>
        <authorList>
            <person name="Jerlstrom-Hultqvist J."/>
            <person name="Cepicka I."/>
            <person name="Gallot-Lavallee L."/>
            <person name="Salas-Leiva D."/>
            <person name="Curtis B.A."/>
            <person name="Zahonova K."/>
            <person name="Pipaliya S."/>
            <person name="Dacks J."/>
            <person name="Roger A.J."/>
        </authorList>
    </citation>
    <scope>NUCLEOTIDE SEQUENCE</scope>
    <source>
        <strain evidence="6">Schooner1</strain>
    </source>
</reference>
<dbReference type="PROSITE" id="PS50212">
    <property type="entry name" value="RASGEF_NTER"/>
    <property type="match status" value="2"/>
</dbReference>
<evidence type="ECO:0000256" key="3">
    <source>
        <dbReference type="SAM" id="MobiDB-lite"/>
    </source>
</evidence>
<proteinExistence type="predicted"/>
<dbReference type="InterPro" id="IPR008937">
    <property type="entry name" value="Ras-like_GEF"/>
</dbReference>
<dbReference type="EMBL" id="JAOAOG010000339">
    <property type="protein sequence ID" value="KAJ6226810.1"/>
    <property type="molecule type" value="Genomic_DNA"/>
</dbReference>
<dbReference type="PROSITE" id="PS50009">
    <property type="entry name" value="RASGEF_CAT"/>
    <property type="match status" value="2"/>
</dbReference>
<feature type="compositionally biased region" description="Basic and acidic residues" evidence="3">
    <location>
        <begin position="12"/>
        <end position="21"/>
    </location>
</feature>
<feature type="region of interest" description="Disordered" evidence="3">
    <location>
        <begin position="818"/>
        <end position="859"/>
    </location>
</feature>
<keyword evidence="1 2" id="KW-0344">Guanine-nucleotide releasing factor</keyword>
<comment type="caution">
    <text evidence="6">The sequence shown here is derived from an EMBL/GenBank/DDBJ whole genome shotgun (WGS) entry which is preliminary data.</text>
</comment>
<evidence type="ECO:0000259" key="5">
    <source>
        <dbReference type="PROSITE" id="PS50212"/>
    </source>
</evidence>
<dbReference type="Pfam" id="PF00618">
    <property type="entry name" value="RasGEF_N"/>
    <property type="match status" value="2"/>
</dbReference>
<organism evidence="6 7">
    <name type="scientific">Anaeramoeba flamelloides</name>
    <dbReference type="NCBI Taxonomy" id="1746091"/>
    <lineage>
        <taxon>Eukaryota</taxon>
        <taxon>Metamonada</taxon>
        <taxon>Anaeramoebidae</taxon>
        <taxon>Anaeramoeba</taxon>
    </lineage>
</organism>
<evidence type="ECO:0000313" key="6">
    <source>
        <dbReference type="EMBL" id="KAJ6226810.1"/>
    </source>
</evidence>
<dbReference type="Gene3D" id="1.20.870.10">
    <property type="entry name" value="Son of sevenless (SoS) protein Chain: S domain 1"/>
    <property type="match status" value="2"/>
</dbReference>
<protein>
    <submittedName>
        <fullName evidence="6">Guanine nucleotide exchange factor</fullName>
    </submittedName>
</protein>
<evidence type="ECO:0000256" key="2">
    <source>
        <dbReference type="PROSITE-ProRule" id="PRU00168"/>
    </source>
</evidence>
<feature type="domain" description="Ras-GEF" evidence="4">
    <location>
        <begin position="260"/>
        <end position="554"/>
    </location>
</feature>
<evidence type="ECO:0000259" key="4">
    <source>
        <dbReference type="PROSITE" id="PS50009"/>
    </source>
</evidence>
<feature type="region of interest" description="Disordered" evidence="3">
    <location>
        <begin position="1"/>
        <end position="22"/>
    </location>
</feature>
<keyword evidence="7" id="KW-1185">Reference proteome</keyword>
<feature type="domain" description="N-terminal Ras-GEF" evidence="5">
    <location>
        <begin position="658"/>
        <end position="794"/>
    </location>
</feature>
<dbReference type="SMART" id="SM00147">
    <property type="entry name" value="RasGEF"/>
    <property type="match status" value="2"/>
</dbReference>
<feature type="domain" description="N-terminal Ras-GEF" evidence="5">
    <location>
        <begin position="96"/>
        <end position="226"/>
    </location>
</feature>
<evidence type="ECO:0000313" key="7">
    <source>
        <dbReference type="Proteomes" id="UP001150062"/>
    </source>
</evidence>
<dbReference type="SUPFAM" id="SSF48366">
    <property type="entry name" value="Ras GEF"/>
    <property type="match status" value="2"/>
</dbReference>
<dbReference type="InterPro" id="IPR036964">
    <property type="entry name" value="RASGEF_cat_dom_sf"/>
</dbReference>
<dbReference type="InterPro" id="IPR023578">
    <property type="entry name" value="Ras_GEF_dom_sf"/>
</dbReference>
<evidence type="ECO:0000256" key="1">
    <source>
        <dbReference type="ARBA" id="ARBA00022658"/>
    </source>
</evidence>
<accession>A0ABQ8X2E6</accession>
<dbReference type="InterPro" id="IPR000651">
    <property type="entry name" value="Ras-like_Gua-exchang_fac_N"/>
</dbReference>